<keyword evidence="2" id="KW-1185">Reference proteome</keyword>
<accession>A0A2P6SF57</accession>
<sequence length="253" mass="28670">MLNFLGLSKLDFEFMPTIRMCMPYQGYDIIHQGGIQGLHEYDGTNSYIRGNARKIDMFSTFLPGNAVPGQFSHRTKGSSSISLTLPLPSLPDIRIRGFNIFIIYAISDNDDERYSSSRDQGSITIKIINESNDDNWHYAPIYHGIPGKGEDMIWLTHWNMKNQVKGGDQVAVSLSVKHARFRYQVKEWGIQVVQEKQEDKMCTDHYTRNPICFPCATGGDLLTSDEPLTGTYLLSYEPDSTVDKGVLFIDARI</sequence>
<organism evidence="1 2">
    <name type="scientific">Rosa chinensis</name>
    <name type="common">China rose</name>
    <dbReference type="NCBI Taxonomy" id="74649"/>
    <lineage>
        <taxon>Eukaryota</taxon>
        <taxon>Viridiplantae</taxon>
        <taxon>Streptophyta</taxon>
        <taxon>Embryophyta</taxon>
        <taxon>Tracheophyta</taxon>
        <taxon>Spermatophyta</taxon>
        <taxon>Magnoliopsida</taxon>
        <taxon>eudicotyledons</taxon>
        <taxon>Gunneridae</taxon>
        <taxon>Pentapetalae</taxon>
        <taxon>rosids</taxon>
        <taxon>fabids</taxon>
        <taxon>Rosales</taxon>
        <taxon>Rosaceae</taxon>
        <taxon>Rosoideae</taxon>
        <taxon>Rosoideae incertae sedis</taxon>
        <taxon>Rosa</taxon>
    </lineage>
</organism>
<proteinExistence type="predicted"/>
<dbReference type="EMBL" id="PDCK01000039">
    <property type="protein sequence ID" value="PRQ57309.1"/>
    <property type="molecule type" value="Genomic_DNA"/>
</dbReference>
<reference evidence="1 2" key="1">
    <citation type="journal article" date="2018" name="Nat. Genet.">
        <title>The Rosa genome provides new insights in the design of modern roses.</title>
        <authorList>
            <person name="Bendahmane M."/>
        </authorList>
    </citation>
    <scope>NUCLEOTIDE SEQUENCE [LARGE SCALE GENOMIC DNA]</scope>
    <source>
        <strain evidence="2">cv. Old Blush</strain>
    </source>
</reference>
<protein>
    <submittedName>
        <fullName evidence="1">Uncharacterized protein</fullName>
    </submittedName>
</protein>
<dbReference type="AlphaFoldDB" id="A0A2P6SF57"/>
<evidence type="ECO:0000313" key="1">
    <source>
        <dbReference type="EMBL" id="PRQ57309.1"/>
    </source>
</evidence>
<comment type="caution">
    <text evidence="1">The sequence shown here is derived from an EMBL/GenBank/DDBJ whole genome shotgun (WGS) entry which is preliminary data.</text>
</comment>
<dbReference type="Gramene" id="PRQ57309">
    <property type="protein sequence ID" value="PRQ57309"/>
    <property type="gene ID" value="RchiOBHm_Chr1g0346891"/>
</dbReference>
<gene>
    <name evidence="1" type="ORF">RchiOBHm_Chr1g0346891</name>
</gene>
<dbReference type="Proteomes" id="UP000238479">
    <property type="component" value="Chromosome 1"/>
</dbReference>
<name>A0A2P6SF57_ROSCH</name>
<evidence type="ECO:0000313" key="2">
    <source>
        <dbReference type="Proteomes" id="UP000238479"/>
    </source>
</evidence>